<protein>
    <submittedName>
        <fullName evidence="2">Uncharacterized protein</fullName>
    </submittedName>
</protein>
<evidence type="ECO:0000313" key="3">
    <source>
        <dbReference type="Proteomes" id="UP000472274"/>
    </source>
</evidence>
<evidence type="ECO:0000256" key="1">
    <source>
        <dbReference type="SAM" id="MobiDB-lite"/>
    </source>
</evidence>
<dbReference type="GO" id="GO:0000792">
    <property type="term" value="C:heterochromatin"/>
    <property type="evidence" value="ECO:0007669"/>
    <property type="project" value="TreeGrafter"/>
</dbReference>
<keyword evidence="3" id="KW-1185">Reference proteome</keyword>
<feature type="compositionally biased region" description="Pro residues" evidence="1">
    <location>
        <begin position="39"/>
        <end position="66"/>
    </location>
</feature>
<dbReference type="InParanoid" id="A0A674JNN3"/>
<dbReference type="GO" id="GO:0006302">
    <property type="term" value="P:double-strand break repair"/>
    <property type="evidence" value="ECO:0007669"/>
    <property type="project" value="TreeGrafter"/>
</dbReference>
<accession>A0A674JNN3</accession>
<reference evidence="2" key="2">
    <citation type="submission" date="2025-09" db="UniProtKB">
        <authorList>
            <consortium name="Ensembl"/>
        </authorList>
    </citation>
    <scope>IDENTIFICATION</scope>
</reference>
<sequence length="246" mass="25488">SGSSSLNPGATMASQTHPLHPPPPCPTSNAPGDTRLKPPVGPKPRTLPKPAVPAKPCTPPPSPGSRPPRLEFPSAEKINLLAGPKPYGGSSTALKRLSFGLKSPPAETSNVKGAPPPAARALPCTTEERSPDPVTPPAGGPLGVLKGAAPFKVKPVPVVAKPERFPGTTVEEILAKMAHPRKEGPGSPDLAWGRRSTFSPDSSSRFRPKSYAAFRRQPSGWGLQGIVSNGLVCSGEWARCAALHCG</sequence>
<feature type="region of interest" description="Disordered" evidence="1">
    <location>
        <begin position="177"/>
        <end position="207"/>
    </location>
</feature>
<dbReference type="GO" id="GO:0005634">
    <property type="term" value="C:nucleus"/>
    <property type="evidence" value="ECO:0007669"/>
    <property type="project" value="TreeGrafter"/>
</dbReference>
<feature type="region of interest" description="Disordered" evidence="1">
    <location>
        <begin position="1"/>
        <end position="141"/>
    </location>
</feature>
<feature type="compositionally biased region" description="Polar residues" evidence="1">
    <location>
        <begin position="196"/>
        <end position="205"/>
    </location>
</feature>
<dbReference type="GO" id="GO:0071479">
    <property type="term" value="P:cellular response to ionizing radiation"/>
    <property type="evidence" value="ECO:0007669"/>
    <property type="project" value="TreeGrafter"/>
</dbReference>
<reference evidence="2" key="1">
    <citation type="submission" date="2025-08" db="UniProtKB">
        <authorList>
            <consortium name="Ensembl"/>
        </authorList>
    </citation>
    <scope>IDENTIFICATION</scope>
</reference>
<dbReference type="Ensembl" id="ENSTMTT00000021609.1">
    <property type="protein sequence ID" value="ENSTMTP00000020874.1"/>
    <property type="gene ID" value="ENSTMTG00000015274.1"/>
</dbReference>
<proteinExistence type="predicted"/>
<evidence type="ECO:0000313" key="2">
    <source>
        <dbReference type="Ensembl" id="ENSTMTP00000020874.1"/>
    </source>
</evidence>
<dbReference type="PANTHER" id="PTHR22042">
    <property type="entry name" value="TANKYRASE 1 BINDING PROTEIN"/>
    <property type="match status" value="1"/>
</dbReference>
<dbReference type="InterPro" id="IPR040006">
    <property type="entry name" value="TNKS1BP1-like"/>
</dbReference>
<name>A0A674JNN3_9SAUR</name>
<dbReference type="Proteomes" id="UP000472274">
    <property type="component" value="Unplaced"/>
</dbReference>
<feature type="compositionally biased region" description="Polar residues" evidence="1">
    <location>
        <begin position="1"/>
        <end position="16"/>
    </location>
</feature>
<dbReference type="PANTHER" id="PTHR22042:SF2">
    <property type="entry name" value="182 KDA TANKYRASE-1-BINDING PROTEIN"/>
    <property type="match status" value="1"/>
</dbReference>
<dbReference type="AlphaFoldDB" id="A0A674JNN3"/>
<organism evidence="2 3">
    <name type="scientific">Terrapene triunguis</name>
    <name type="common">Three-toed box turtle</name>
    <dbReference type="NCBI Taxonomy" id="2587831"/>
    <lineage>
        <taxon>Eukaryota</taxon>
        <taxon>Metazoa</taxon>
        <taxon>Chordata</taxon>
        <taxon>Craniata</taxon>
        <taxon>Vertebrata</taxon>
        <taxon>Euteleostomi</taxon>
        <taxon>Archelosauria</taxon>
        <taxon>Testudinata</taxon>
        <taxon>Testudines</taxon>
        <taxon>Cryptodira</taxon>
        <taxon>Durocryptodira</taxon>
        <taxon>Testudinoidea</taxon>
        <taxon>Emydidae</taxon>
        <taxon>Terrapene</taxon>
    </lineage>
</organism>
<dbReference type="GeneTree" id="ENSGT00940000171312"/>